<dbReference type="SFLD" id="SFLDS00029">
    <property type="entry name" value="Radical_SAM"/>
    <property type="match status" value="1"/>
</dbReference>
<dbReference type="CDD" id="cd01335">
    <property type="entry name" value="Radical_SAM"/>
    <property type="match status" value="1"/>
</dbReference>
<dbReference type="Pfam" id="PF04055">
    <property type="entry name" value="Radical_SAM"/>
    <property type="match status" value="1"/>
</dbReference>
<reference evidence="7" key="2">
    <citation type="journal article" date="2021" name="PeerJ">
        <title>Extensive microbial diversity within the chicken gut microbiome revealed by metagenomics and culture.</title>
        <authorList>
            <person name="Gilroy R."/>
            <person name="Ravi A."/>
            <person name="Getino M."/>
            <person name="Pursley I."/>
            <person name="Horton D.L."/>
            <person name="Alikhan N.F."/>
            <person name="Baker D."/>
            <person name="Gharbi K."/>
            <person name="Hall N."/>
            <person name="Watson M."/>
            <person name="Adriaenssens E.M."/>
            <person name="Foster-Nyarko E."/>
            <person name="Jarju S."/>
            <person name="Secka A."/>
            <person name="Antonio M."/>
            <person name="Oren A."/>
            <person name="Chaudhuri R.R."/>
            <person name="La Ragione R."/>
            <person name="Hildebrand F."/>
            <person name="Pallen M.J."/>
        </authorList>
    </citation>
    <scope>NUCLEOTIDE SEQUENCE</scope>
    <source>
        <strain evidence="7">CHK154-7741</strain>
    </source>
</reference>
<keyword evidence="5" id="KW-0411">Iron-sulfur</keyword>
<dbReference type="EMBL" id="DVOD01000043">
    <property type="protein sequence ID" value="HIU92599.1"/>
    <property type="molecule type" value="Genomic_DNA"/>
</dbReference>
<evidence type="ECO:0000313" key="8">
    <source>
        <dbReference type="Proteomes" id="UP000886748"/>
    </source>
</evidence>
<dbReference type="NCBIfam" id="TIGR04038">
    <property type="entry name" value="tatD_link_rSAM"/>
    <property type="match status" value="1"/>
</dbReference>
<dbReference type="PANTHER" id="PTHR42836">
    <property type="entry name" value="7-CARBOXY-7-DEAZAGUANINE SYNTHASE"/>
    <property type="match status" value="1"/>
</dbReference>
<dbReference type="InterPro" id="IPR023821">
    <property type="entry name" value="rSAM_TatD-assoc"/>
</dbReference>
<protein>
    <submittedName>
        <fullName evidence="7">Radical SAM protein</fullName>
    </submittedName>
</protein>
<evidence type="ECO:0000313" key="7">
    <source>
        <dbReference type="EMBL" id="HIU92599.1"/>
    </source>
</evidence>
<proteinExistence type="predicted"/>
<organism evidence="7 8">
    <name type="scientific">Candidatus Limenecus avicola</name>
    <dbReference type="NCBI Taxonomy" id="2840847"/>
    <lineage>
        <taxon>Bacteria</taxon>
        <taxon>Bacillati</taxon>
        <taxon>Bacillota</taxon>
        <taxon>Clostridia</taxon>
        <taxon>Eubacteriales</taxon>
        <taxon>Clostridiaceae</taxon>
        <taxon>Clostridiaceae incertae sedis</taxon>
        <taxon>Candidatus Limenecus</taxon>
    </lineage>
</organism>
<feature type="domain" description="Radical SAM core" evidence="6">
    <location>
        <begin position="6"/>
        <end position="205"/>
    </location>
</feature>
<comment type="caution">
    <text evidence="7">The sequence shown here is derived from an EMBL/GenBank/DDBJ whole genome shotgun (WGS) entry which is preliminary data.</text>
</comment>
<dbReference type="SUPFAM" id="SSF102114">
    <property type="entry name" value="Radical SAM enzymes"/>
    <property type="match status" value="1"/>
</dbReference>
<keyword evidence="2" id="KW-0949">S-adenosyl-L-methionine</keyword>
<sequence length="205" mass="23300">MNNYVYTLDGKIYINLTNLCTNDCVFCIRAIKDDVVGANLFLDTEVLDINEVKKQLDGFEPEKYSEIIFCGYGEPILKLDALKEIAAYIKEKYPHIKTRINTNGHGNLIYKRNIVPELKGIIDSVSISFNGEDKAVYDAISLPKIENAYEGMKDFIQECVQQGIETTATIVTGYKNYKVNLEDCKSQIEALGAKFRERPWLDNGY</sequence>
<dbReference type="PANTHER" id="PTHR42836:SF1">
    <property type="entry name" value="7-CARBOXY-7-DEAZAGUANINE SYNTHASE"/>
    <property type="match status" value="1"/>
</dbReference>
<name>A0A9D1N0K2_9CLOT</name>
<dbReference type="InterPro" id="IPR007197">
    <property type="entry name" value="rSAM"/>
</dbReference>
<dbReference type="PROSITE" id="PS51918">
    <property type="entry name" value="RADICAL_SAM"/>
    <property type="match status" value="1"/>
</dbReference>
<dbReference type="Gene3D" id="3.20.20.70">
    <property type="entry name" value="Aldolase class I"/>
    <property type="match status" value="1"/>
</dbReference>
<keyword evidence="3" id="KW-0479">Metal-binding</keyword>
<gene>
    <name evidence="7" type="ORF">IAD26_05630</name>
</gene>
<reference evidence="7" key="1">
    <citation type="submission" date="2020-10" db="EMBL/GenBank/DDBJ databases">
        <authorList>
            <person name="Gilroy R."/>
        </authorList>
    </citation>
    <scope>NUCLEOTIDE SEQUENCE</scope>
    <source>
        <strain evidence="7">CHK154-7741</strain>
    </source>
</reference>
<evidence type="ECO:0000256" key="4">
    <source>
        <dbReference type="ARBA" id="ARBA00023004"/>
    </source>
</evidence>
<dbReference type="Proteomes" id="UP000886748">
    <property type="component" value="Unassembled WGS sequence"/>
</dbReference>
<evidence type="ECO:0000256" key="5">
    <source>
        <dbReference type="ARBA" id="ARBA00023014"/>
    </source>
</evidence>
<dbReference type="GO" id="GO:0003824">
    <property type="term" value="F:catalytic activity"/>
    <property type="evidence" value="ECO:0007669"/>
    <property type="project" value="InterPro"/>
</dbReference>
<dbReference type="GO" id="GO:0051539">
    <property type="term" value="F:4 iron, 4 sulfur cluster binding"/>
    <property type="evidence" value="ECO:0007669"/>
    <property type="project" value="UniProtKB-KW"/>
</dbReference>
<accession>A0A9D1N0K2</accession>
<evidence type="ECO:0000259" key="6">
    <source>
        <dbReference type="PROSITE" id="PS51918"/>
    </source>
</evidence>
<dbReference type="GO" id="GO:0046872">
    <property type="term" value="F:metal ion binding"/>
    <property type="evidence" value="ECO:0007669"/>
    <property type="project" value="UniProtKB-KW"/>
</dbReference>
<dbReference type="AlphaFoldDB" id="A0A9D1N0K2"/>
<dbReference type="InterPro" id="IPR013785">
    <property type="entry name" value="Aldolase_TIM"/>
</dbReference>
<evidence type="ECO:0000256" key="3">
    <source>
        <dbReference type="ARBA" id="ARBA00022723"/>
    </source>
</evidence>
<keyword evidence="1" id="KW-0004">4Fe-4S</keyword>
<dbReference type="InterPro" id="IPR058240">
    <property type="entry name" value="rSAM_sf"/>
</dbReference>
<keyword evidence="4" id="KW-0408">Iron</keyword>
<evidence type="ECO:0000256" key="1">
    <source>
        <dbReference type="ARBA" id="ARBA00022485"/>
    </source>
</evidence>
<evidence type="ECO:0000256" key="2">
    <source>
        <dbReference type="ARBA" id="ARBA00022691"/>
    </source>
</evidence>